<protein>
    <recommendedName>
        <fullName evidence="4">Peptidase inhibitor family I36 protein</fullName>
    </recommendedName>
</protein>
<evidence type="ECO:0000256" key="1">
    <source>
        <dbReference type="SAM" id="SignalP"/>
    </source>
</evidence>
<evidence type="ECO:0000313" key="2">
    <source>
        <dbReference type="EMBL" id="MXQ67991.1"/>
    </source>
</evidence>
<evidence type="ECO:0008006" key="4">
    <source>
        <dbReference type="Google" id="ProtNLM"/>
    </source>
</evidence>
<dbReference type="AlphaFoldDB" id="A0A6I4WE55"/>
<keyword evidence="1" id="KW-0732">Signal</keyword>
<feature type="signal peptide" evidence="1">
    <location>
        <begin position="1"/>
        <end position="20"/>
    </location>
</feature>
<sequence>MRVHLSALLALLTCAGIVAGAPPGWATAQGGPAGVRSFEDCPQGRMCIWYGSGGTGARLSFARRAPNLAALEGHLNDHVFSAWNRTRVRWCLWEHADFHGERRAAQHEPLAGSRGEIDAGFARKISSLKPC</sequence>
<dbReference type="RefSeq" id="WP_161106186.1">
    <property type="nucleotide sequence ID" value="NZ_JBHLYI010000021.1"/>
</dbReference>
<proteinExistence type="predicted"/>
<dbReference type="Proteomes" id="UP000431901">
    <property type="component" value="Unassembled WGS sequence"/>
</dbReference>
<evidence type="ECO:0000313" key="3">
    <source>
        <dbReference type="Proteomes" id="UP000431901"/>
    </source>
</evidence>
<reference evidence="2 3" key="1">
    <citation type="submission" date="2019-12" db="EMBL/GenBank/DDBJ databases">
        <title>Nocardia macrotermitis sp. nov. and Nocardia aurantia sp. nov., isolated from the gut of the fungus growing-termite Macrotermes natalensis.</title>
        <authorList>
            <person name="Christine B."/>
            <person name="Rene B."/>
        </authorList>
    </citation>
    <scope>NUCLEOTIDE SEQUENCE [LARGE SCALE GENOMIC DNA]</scope>
    <source>
        <strain evidence="2 3">DSM 102126</strain>
    </source>
</reference>
<gene>
    <name evidence="2" type="ORF">GQ466_28640</name>
</gene>
<comment type="caution">
    <text evidence="2">The sequence shown here is derived from an EMBL/GenBank/DDBJ whole genome shotgun (WGS) entry which is preliminary data.</text>
</comment>
<dbReference type="Gene3D" id="2.60.20.10">
    <property type="entry name" value="Crystallins"/>
    <property type="match status" value="1"/>
</dbReference>
<dbReference type="Pfam" id="PF03995">
    <property type="entry name" value="Inhibitor_I36"/>
    <property type="match status" value="1"/>
</dbReference>
<feature type="chain" id="PRO_5039290629" description="Peptidase inhibitor family I36 protein" evidence="1">
    <location>
        <begin position="21"/>
        <end position="131"/>
    </location>
</feature>
<dbReference type="EMBL" id="WUTW01000010">
    <property type="protein sequence ID" value="MXQ67991.1"/>
    <property type="molecule type" value="Genomic_DNA"/>
</dbReference>
<accession>A0A6I4WE55</accession>
<organism evidence="2 3">
    <name type="scientific">Actinomadura rayongensis</name>
    <dbReference type="NCBI Taxonomy" id="1429076"/>
    <lineage>
        <taxon>Bacteria</taxon>
        <taxon>Bacillati</taxon>
        <taxon>Actinomycetota</taxon>
        <taxon>Actinomycetes</taxon>
        <taxon>Streptosporangiales</taxon>
        <taxon>Thermomonosporaceae</taxon>
        <taxon>Actinomadura</taxon>
    </lineage>
</organism>
<name>A0A6I4WE55_9ACTN</name>
<dbReference type="OrthoDB" id="4554488at2"/>
<keyword evidence="3" id="KW-1185">Reference proteome</keyword>